<dbReference type="RefSeq" id="WP_273629692.1">
    <property type="nucleotide sequence ID" value="NZ_CP117167.1"/>
</dbReference>
<keyword evidence="1" id="KW-0472">Membrane</keyword>
<proteinExistence type="predicted"/>
<gene>
    <name evidence="2" type="ORF">PQO05_22455</name>
</gene>
<keyword evidence="1" id="KW-0812">Transmembrane</keyword>
<evidence type="ECO:0000256" key="1">
    <source>
        <dbReference type="SAM" id="Phobius"/>
    </source>
</evidence>
<feature type="transmembrane region" description="Helical" evidence="1">
    <location>
        <begin position="73"/>
        <end position="93"/>
    </location>
</feature>
<protein>
    <submittedName>
        <fullName evidence="2">Uncharacterized protein</fullName>
    </submittedName>
</protein>
<dbReference type="EMBL" id="CP117167">
    <property type="protein sequence ID" value="WCT11505.1"/>
    <property type="molecule type" value="Genomic_DNA"/>
</dbReference>
<feature type="transmembrane region" description="Helical" evidence="1">
    <location>
        <begin position="108"/>
        <end position="126"/>
    </location>
</feature>
<name>A0ABY7T4W3_9SPHI</name>
<feature type="transmembrane region" description="Helical" evidence="1">
    <location>
        <begin position="50"/>
        <end position="66"/>
    </location>
</feature>
<keyword evidence="3" id="KW-1185">Reference proteome</keyword>
<evidence type="ECO:0000313" key="2">
    <source>
        <dbReference type="EMBL" id="WCT11505.1"/>
    </source>
</evidence>
<feature type="transmembrane region" description="Helical" evidence="1">
    <location>
        <begin position="158"/>
        <end position="180"/>
    </location>
</feature>
<keyword evidence="1" id="KW-1133">Transmembrane helix</keyword>
<sequence length="220" mass="25908">MRKAAKKKPFIYYENLKPYEIIAIALYGIATLIITLSSFLGNYTDDKQELIIIYISSPSLFLYFFFHKSLRNFKSYLIWIGFAVFHIILFFAFESKPQLHEFDGKPPLIFFNTIMALLLFQLLRYLSIIIQHKEFILPTKGEGKDLFEVRKPTWVDNLLFVTYMAIWVTVSIFFSSHYMISGHILPVKFKYQEQQSLLHNEHTEIINELPIAVFSVHSEC</sequence>
<organism evidence="2 3">
    <name type="scientific">Mucilaginibacter jinjuensis</name>
    <dbReference type="NCBI Taxonomy" id="1176721"/>
    <lineage>
        <taxon>Bacteria</taxon>
        <taxon>Pseudomonadati</taxon>
        <taxon>Bacteroidota</taxon>
        <taxon>Sphingobacteriia</taxon>
        <taxon>Sphingobacteriales</taxon>
        <taxon>Sphingobacteriaceae</taxon>
        <taxon>Mucilaginibacter</taxon>
    </lineage>
</organism>
<reference evidence="2 3" key="1">
    <citation type="submission" date="2023-02" db="EMBL/GenBank/DDBJ databases">
        <title>Genome sequence of Mucilaginibacter jinjuensis strain KACC 16571.</title>
        <authorList>
            <person name="Kim S."/>
            <person name="Heo J."/>
            <person name="Kwon S.-W."/>
        </authorList>
    </citation>
    <scope>NUCLEOTIDE SEQUENCE [LARGE SCALE GENOMIC DNA]</scope>
    <source>
        <strain evidence="2 3">KACC 16571</strain>
    </source>
</reference>
<evidence type="ECO:0000313" key="3">
    <source>
        <dbReference type="Proteomes" id="UP001216139"/>
    </source>
</evidence>
<feature type="transmembrane region" description="Helical" evidence="1">
    <location>
        <begin position="21"/>
        <end position="44"/>
    </location>
</feature>
<dbReference type="Proteomes" id="UP001216139">
    <property type="component" value="Chromosome"/>
</dbReference>
<accession>A0ABY7T4W3</accession>